<evidence type="ECO:0000256" key="4">
    <source>
        <dbReference type="ARBA" id="ARBA00023204"/>
    </source>
</evidence>
<dbReference type="Pfam" id="PF07522">
    <property type="entry name" value="DRMBL"/>
    <property type="match status" value="1"/>
</dbReference>
<feature type="region of interest" description="Disordered" evidence="8">
    <location>
        <begin position="613"/>
        <end position="655"/>
    </location>
</feature>
<reference evidence="10 11" key="1">
    <citation type="journal article" date="2017" name="Nat. Ecol. Evol.">
        <title>Scallop genome provides insights into evolution of bilaterian karyotype and development.</title>
        <authorList>
            <person name="Wang S."/>
            <person name="Zhang J."/>
            <person name="Jiao W."/>
            <person name="Li J."/>
            <person name="Xun X."/>
            <person name="Sun Y."/>
            <person name="Guo X."/>
            <person name="Huan P."/>
            <person name="Dong B."/>
            <person name="Zhang L."/>
            <person name="Hu X."/>
            <person name="Sun X."/>
            <person name="Wang J."/>
            <person name="Zhao C."/>
            <person name="Wang Y."/>
            <person name="Wang D."/>
            <person name="Huang X."/>
            <person name="Wang R."/>
            <person name="Lv J."/>
            <person name="Li Y."/>
            <person name="Zhang Z."/>
            <person name="Liu B."/>
            <person name="Lu W."/>
            <person name="Hui Y."/>
            <person name="Liang J."/>
            <person name="Zhou Z."/>
            <person name="Hou R."/>
            <person name="Li X."/>
            <person name="Liu Y."/>
            <person name="Li H."/>
            <person name="Ning X."/>
            <person name="Lin Y."/>
            <person name="Zhao L."/>
            <person name="Xing Q."/>
            <person name="Dou J."/>
            <person name="Li Y."/>
            <person name="Mao J."/>
            <person name="Guo H."/>
            <person name="Dou H."/>
            <person name="Li T."/>
            <person name="Mu C."/>
            <person name="Jiang W."/>
            <person name="Fu Q."/>
            <person name="Fu X."/>
            <person name="Miao Y."/>
            <person name="Liu J."/>
            <person name="Yu Q."/>
            <person name="Li R."/>
            <person name="Liao H."/>
            <person name="Li X."/>
            <person name="Kong Y."/>
            <person name="Jiang Z."/>
            <person name="Chourrout D."/>
            <person name="Li R."/>
            <person name="Bao Z."/>
        </authorList>
    </citation>
    <scope>NUCLEOTIDE SEQUENCE [LARGE SCALE GENOMIC DNA]</scope>
    <source>
        <strain evidence="10 11">PY_sf001</strain>
    </source>
</reference>
<organism evidence="10 11">
    <name type="scientific">Mizuhopecten yessoensis</name>
    <name type="common">Japanese scallop</name>
    <name type="synonym">Patinopecten yessoensis</name>
    <dbReference type="NCBI Taxonomy" id="6573"/>
    <lineage>
        <taxon>Eukaryota</taxon>
        <taxon>Metazoa</taxon>
        <taxon>Spiralia</taxon>
        <taxon>Lophotrochozoa</taxon>
        <taxon>Mollusca</taxon>
        <taxon>Bivalvia</taxon>
        <taxon>Autobranchia</taxon>
        <taxon>Pteriomorphia</taxon>
        <taxon>Pectinida</taxon>
        <taxon>Pectinoidea</taxon>
        <taxon>Pectinidae</taxon>
        <taxon>Mizuhopecten</taxon>
    </lineage>
</organism>
<dbReference type="OrthoDB" id="262529at2759"/>
<dbReference type="InterPro" id="IPR011084">
    <property type="entry name" value="DRMBL"/>
</dbReference>
<dbReference type="SMART" id="SM00849">
    <property type="entry name" value="Lactamase_B"/>
    <property type="match status" value="1"/>
</dbReference>
<keyword evidence="4" id="KW-0234">DNA repair</keyword>
<dbReference type="CDD" id="cd16273">
    <property type="entry name" value="SNM1A-1C-like_MBL-fold"/>
    <property type="match status" value="1"/>
</dbReference>
<keyword evidence="3" id="KW-0227">DNA damage</keyword>
<evidence type="ECO:0000313" key="11">
    <source>
        <dbReference type="Proteomes" id="UP000242188"/>
    </source>
</evidence>
<feature type="compositionally biased region" description="Polar residues" evidence="8">
    <location>
        <begin position="328"/>
        <end position="340"/>
    </location>
</feature>
<dbReference type="EMBL" id="NEDP02004108">
    <property type="protein sequence ID" value="OWF46657.1"/>
    <property type="molecule type" value="Genomic_DNA"/>
</dbReference>
<dbReference type="AlphaFoldDB" id="A0A210QD33"/>
<dbReference type="GO" id="GO:0006303">
    <property type="term" value="P:double-strand break repair via nonhomologous end joining"/>
    <property type="evidence" value="ECO:0007669"/>
    <property type="project" value="TreeGrafter"/>
</dbReference>
<dbReference type="InterPro" id="IPR036866">
    <property type="entry name" value="RibonucZ/Hydroxyglut_hydro"/>
</dbReference>
<evidence type="ECO:0000313" key="10">
    <source>
        <dbReference type="EMBL" id="OWF46657.1"/>
    </source>
</evidence>
<dbReference type="Proteomes" id="UP000242188">
    <property type="component" value="Unassembled WGS sequence"/>
</dbReference>
<evidence type="ECO:0000256" key="1">
    <source>
        <dbReference type="ARBA" id="ARBA00004123"/>
    </source>
</evidence>
<dbReference type="GO" id="GO:0005634">
    <property type="term" value="C:nucleus"/>
    <property type="evidence" value="ECO:0007669"/>
    <property type="project" value="UniProtKB-SubCell"/>
</dbReference>
<keyword evidence="5" id="KW-0539">Nucleus</keyword>
<sequence>MKRSVPILLKENDSEDDEIWDYKCLKREKRDPKSQSRVSGRTANGLLSSANKRLNKKTREKKMTDSQKQLNENIKKEGSKNKHAAKLSQKNEKTPSKPCRPDLLEGFCPHCQVPYTALSFKSPTWHVNECLDKDMSNIECPAGILCDNTIPSHYWKFSHRTLAQLRGSGQKTDTSSILSHQKDEQYTSQVKINLFDDDQPGHSRNLNNKKKTCDVNTINSDDELCKKKETVTAVSNNQEISDDISVSNEDISESQEEIEKDLDEMLADAFDVDSTDSTYLISSSVSKLKDEKKMSNENSTLVIIKETFGIQLDEGVSYSPLSSPRGKSPSSTKSFSQGSLDNFMKSDWERNPSTTLSAQELLPFKTPTKSGSSSARKSSNKKSASSTKKTSDLESPRMTSSSKKARKSTSKKKSGNDLLETGESTVGKSPGPDQPSVKSFFKCLNAKKVLFEKSGENTSAAKEVSPCLLQNNSCVQVTSVNNMKESDLDNNGSVCEGVTPLVVIQKDSDNGFQDTSSGSNQNRSMRSETRYDKDSVDLSRVKEETSGSSTLRQKHVAKENTDKSPTNSSKSKNAFSVLMDKTKSQSTNLRHSTTSQSQSVPGKVDAMAILMKAKQSGPNRNDKTSVPVQSTSTGANTGESDNLNIPEPEKKQWGGQRQCPFYKKMPGTGITVDAFSFGTIPDCSAYFLSHFHYDHYRGLTKKFKHPIYCSKITANLVERRIKVDRQYLHTLPMATPTVVEGVEVTLLEANHCPGSVLFLFKLKGGRNYLHTGDFRACTEMESYPALTGIHVHQLYLDTTYCDPSHTFPPQQEVIDFAVSTVNKKLKENTKTLIICGSYTIGKERIFMAIAKALNSKICVTREKKAVLDCLEDSTLQESITLSPNEAKVHVLPMAKLNQKALADYLVTLKRYTEVLAFEPTGWTHSNKITSLDQLRPKFSRNGIHIYGVPYSEHSSYLEMKRFTQHLKPDKILPTVNNGNSRARSKMEGLFNSWMEELQTTNRSQNLNGAKQGTLSSWSS</sequence>
<dbReference type="Pfam" id="PF12706">
    <property type="entry name" value="Lactamase_B_2"/>
    <property type="match status" value="1"/>
</dbReference>
<feature type="domain" description="Metallo-beta-lactamase" evidence="9">
    <location>
        <begin position="656"/>
        <end position="805"/>
    </location>
</feature>
<feature type="compositionally biased region" description="Polar residues" evidence="8">
    <location>
        <begin position="35"/>
        <end position="52"/>
    </location>
</feature>
<comment type="subcellular location">
    <subcellularLocation>
        <location evidence="1">Nucleus</location>
    </subcellularLocation>
</comment>
<feature type="compositionally biased region" description="Low complexity" evidence="8">
    <location>
        <begin position="368"/>
        <end position="388"/>
    </location>
</feature>
<feature type="compositionally biased region" description="Basic and acidic residues" evidence="8">
    <location>
        <begin position="89"/>
        <end position="98"/>
    </location>
</feature>
<feature type="compositionally biased region" description="Basic residues" evidence="8">
    <location>
        <begin position="403"/>
        <end position="413"/>
    </location>
</feature>
<evidence type="ECO:0000256" key="6">
    <source>
        <dbReference type="ARBA" id="ARBA00069609"/>
    </source>
</evidence>
<dbReference type="PANTHER" id="PTHR23240:SF6">
    <property type="entry name" value="DNA CROSS-LINK REPAIR 1A PROTEIN"/>
    <property type="match status" value="1"/>
</dbReference>
<dbReference type="FunFam" id="3.60.15.10:FF:000010">
    <property type="entry name" value="DNA cross-link repair 1A"/>
    <property type="match status" value="1"/>
</dbReference>
<evidence type="ECO:0000256" key="3">
    <source>
        <dbReference type="ARBA" id="ARBA00022763"/>
    </source>
</evidence>
<dbReference type="InterPro" id="IPR001279">
    <property type="entry name" value="Metallo-B-lactamas"/>
</dbReference>
<dbReference type="STRING" id="6573.A0A210QD33"/>
<feature type="region of interest" description="Disordered" evidence="8">
    <location>
        <begin position="28"/>
        <end position="98"/>
    </location>
</feature>
<accession>A0A210QD33</accession>
<name>A0A210QD33_MIZYE</name>
<dbReference type="SUPFAM" id="SSF56281">
    <property type="entry name" value="Metallo-hydrolase/oxidoreductase"/>
    <property type="match status" value="1"/>
</dbReference>
<dbReference type="PANTHER" id="PTHR23240">
    <property type="entry name" value="DNA CROSS-LINK REPAIR PROTEIN PSO2/SNM1-RELATED"/>
    <property type="match status" value="1"/>
</dbReference>
<evidence type="ECO:0000256" key="8">
    <source>
        <dbReference type="SAM" id="MobiDB-lite"/>
    </source>
</evidence>
<dbReference type="GO" id="GO:0003684">
    <property type="term" value="F:damaged DNA binding"/>
    <property type="evidence" value="ECO:0007669"/>
    <property type="project" value="TreeGrafter"/>
</dbReference>
<feature type="compositionally biased region" description="Polar residues" evidence="8">
    <location>
        <begin position="584"/>
        <end position="600"/>
    </location>
</feature>
<dbReference type="FunFam" id="3.40.50.12650:FF:000001">
    <property type="entry name" value="DNA cross-link repair 1A"/>
    <property type="match status" value="1"/>
</dbReference>
<comment type="caution">
    <text evidence="10">The sequence shown here is derived from an EMBL/GenBank/DDBJ whole genome shotgun (WGS) entry which is preliminary data.</text>
</comment>
<comment type="similarity">
    <text evidence="2">Belongs to the DNA repair metallo-beta-lactamase (DRMBL) family.</text>
</comment>
<feature type="region of interest" description="Disordered" evidence="8">
    <location>
        <begin position="507"/>
        <end position="601"/>
    </location>
</feature>
<dbReference type="GO" id="GO:0035312">
    <property type="term" value="F:5'-3' DNA exonuclease activity"/>
    <property type="evidence" value="ECO:0007669"/>
    <property type="project" value="TreeGrafter"/>
</dbReference>
<feature type="compositionally biased region" description="Polar residues" evidence="8">
    <location>
        <begin position="616"/>
        <end position="643"/>
    </location>
</feature>
<proteinExistence type="inferred from homology"/>
<evidence type="ECO:0000256" key="2">
    <source>
        <dbReference type="ARBA" id="ARBA00010304"/>
    </source>
</evidence>
<feature type="compositionally biased region" description="Polar residues" evidence="8">
    <location>
        <begin position="563"/>
        <end position="574"/>
    </location>
</feature>
<protein>
    <recommendedName>
        <fullName evidence="6">DNA cross-link repair 1A protein</fullName>
    </recommendedName>
    <alternativeName>
        <fullName evidence="7">SNM1 homolog A</fullName>
    </alternativeName>
</protein>
<feature type="region of interest" description="Disordered" evidence="8">
    <location>
        <begin position="319"/>
        <end position="435"/>
    </location>
</feature>
<evidence type="ECO:0000256" key="5">
    <source>
        <dbReference type="ARBA" id="ARBA00023242"/>
    </source>
</evidence>
<gene>
    <name evidence="10" type="ORF">KP79_PYT17680</name>
</gene>
<dbReference type="Gene3D" id="3.60.15.10">
    <property type="entry name" value="Ribonuclease Z/Hydroxyacylglutathione hydrolase-like"/>
    <property type="match status" value="1"/>
</dbReference>
<dbReference type="GO" id="GO:0036297">
    <property type="term" value="P:interstrand cross-link repair"/>
    <property type="evidence" value="ECO:0007669"/>
    <property type="project" value="TreeGrafter"/>
</dbReference>
<feature type="region of interest" description="Disordered" evidence="8">
    <location>
        <begin position="1000"/>
        <end position="1019"/>
    </location>
</feature>
<keyword evidence="11" id="KW-1185">Reference proteome</keyword>
<dbReference type="Gene3D" id="3.40.50.12650">
    <property type="match status" value="1"/>
</dbReference>
<feature type="compositionally biased region" description="Polar residues" evidence="8">
    <location>
        <begin position="510"/>
        <end position="524"/>
    </location>
</feature>
<evidence type="ECO:0000259" key="9">
    <source>
        <dbReference type="SMART" id="SM00849"/>
    </source>
</evidence>
<feature type="compositionally biased region" description="Basic and acidic residues" evidence="8">
    <location>
        <begin position="525"/>
        <end position="545"/>
    </location>
</feature>
<evidence type="ECO:0000256" key="7">
    <source>
        <dbReference type="ARBA" id="ARBA00078423"/>
    </source>
</evidence>